<organism evidence="6 7">
    <name type="scientific">Parascaris univalens</name>
    <name type="common">Nematode worm</name>
    <dbReference type="NCBI Taxonomy" id="6257"/>
    <lineage>
        <taxon>Eukaryota</taxon>
        <taxon>Metazoa</taxon>
        <taxon>Ecdysozoa</taxon>
        <taxon>Nematoda</taxon>
        <taxon>Chromadorea</taxon>
        <taxon>Rhabditida</taxon>
        <taxon>Spirurina</taxon>
        <taxon>Ascaridomorpha</taxon>
        <taxon>Ascaridoidea</taxon>
        <taxon>Ascarididae</taxon>
        <taxon>Parascaris</taxon>
    </lineage>
</organism>
<name>A0A915AD20_PARUN</name>
<evidence type="ECO:0000256" key="4">
    <source>
        <dbReference type="ARBA" id="ARBA00023136"/>
    </source>
</evidence>
<dbReference type="SUPFAM" id="SSF81321">
    <property type="entry name" value="Family A G protein-coupled receptor-like"/>
    <property type="match status" value="1"/>
</dbReference>
<accession>A0A915AD20</accession>
<dbReference type="InterPro" id="IPR017452">
    <property type="entry name" value="GPCR_Rhodpsn_7TM"/>
</dbReference>
<dbReference type="AlphaFoldDB" id="A0A915AD20"/>
<evidence type="ECO:0000256" key="2">
    <source>
        <dbReference type="ARBA" id="ARBA00022692"/>
    </source>
</evidence>
<proteinExistence type="predicted"/>
<reference evidence="7" key="1">
    <citation type="submission" date="2022-11" db="UniProtKB">
        <authorList>
            <consortium name="WormBaseParasite"/>
        </authorList>
    </citation>
    <scope>IDENTIFICATION</scope>
</reference>
<dbReference type="GO" id="GO:0016020">
    <property type="term" value="C:membrane"/>
    <property type="evidence" value="ECO:0007669"/>
    <property type="project" value="UniProtKB-SubCell"/>
</dbReference>
<dbReference type="Gene3D" id="1.20.1070.10">
    <property type="entry name" value="Rhodopsin 7-helix transmembrane proteins"/>
    <property type="match status" value="1"/>
</dbReference>
<dbReference type="WBParaSite" id="PgR005X_g217_t01">
    <property type="protein sequence ID" value="PgR005X_g217_t01"/>
    <property type="gene ID" value="PgR005X_g217"/>
</dbReference>
<evidence type="ECO:0000256" key="1">
    <source>
        <dbReference type="ARBA" id="ARBA00004370"/>
    </source>
</evidence>
<keyword evidence="6" id="KW-1185">Reference proteome</keyword>
<evidence type="ECO:0000256" key="3">
    <source>
        <dbReference type="ARBA" id="ARBA00022989"/>
    </source>
</evidence>
<feature type="domain" description="G-protein coupled receptors family 1 profile" evidence="5">
    <location>
        <begin position="1"/>
        <end position="37"/>
    </location>
</feature>
<dbReference type="PROSITE" id="PS50262">
    <property type="entry name" value="G_PROTEIN_RECEP_F1_2"/>
    <property type="match status" value="1"/>
</dbReference>
<sequence>LCVISLDRYMAGRDPIGYRDKVSTRRITLAICFVWIM</sequence>
<evidence type="ECO:0000259" key="5">
    <source>
        <dbReference type="PROSITE" id="PS50262"/>
    </source>
</evidence>
<evidence type="ECO:0000313" key="7">
    <source>
        <dbReference type="WBParaSite" id="PgR005X_g217_t01"/>
    </source>
</evidence>
<protein>
    <submittedName>
        <fullName evidence="7">G-protein coupled receptors family 1 profile domain-containing protein</fullName>
    </submittedName>
</protein>
<evidence type="ECO:0000313" key="6">
    <source>
        <dbReference type="Proteomes" id="UP000887569"/>
    </source>
</evidence>
<keyword evidence="4" id="KW-0472">Membrane</keyword>
<comment type="subcellular location">
    <subcellularLocation>
        <location evidence="1">Membrane</location>
    </subcellularLocation>
</comment>
<dbReference type="Proteomes" id="UP000887569">
    <property type="component" value="Unplaced"/>
</dbReference>
<keyword evidence="2" id="KW-0812">Transmembrane</keyword>
<keyword evidence="3" id="KW-1133">Transmembrane helix</keyword>